<feature type="non-terminal residue" evidence="1">
    <location>
        <position position="169"/>
    </location>
</feature>
<dbReference type="EMBL" id="AUZZ01009199">
    <property type="protein sequence ID" value="EQD34546.1"/>
    <property type="molecule type" value="Genomic_DNA"/>
</dbReference>
<reference evidence="1" key="2">
    <citation type="journal article" date="2014" name="ISME J.">
        <title>Microbial stratification in low pH oxic and suboxic macroscopic growths along an acid mine drainage.</title>
        <authorList>
            <person name="Mendez-Garcia C."/>
            <person name="Mesa V."/>
            <person name="Sprenger R.R."/>
            <person name="Richter M."/>
            <person name="Diez M.S."/>
            <person name="Solano J."/>
            <person name="Bargiela R."/>
            <person name="Golyshina O.V."/>
            <person name="Manteca A."/>
            <person name="Ramos J.L."/>
            <person name="Gallego J.R."/>
            <person name="Llorente I."/>
            <person name="Martins Dos Santos V.A."/>
            <person name="Jensen O.N."/>
            <person name="Pelaez A.I."/>
            <person name="Sanchez J."/>
            <person name="Ferrer M."/>
        </authorList>
    </citation>
    <scope>NUCLEOTIDE SEQUENCE</scope>
</reference>
<sequence>FGYGSYDTRNIHASLVTGSYDGWSAVLAGGATESNSYRSGFGFNEPGKAYALYFKTRKTFANGSFSLGAYDSYGGSYRPLPMPLTPIPGVTVNGLNVPGQLYSETTSGFYGSLPFAVIHKWDSTGQDILIYSRLKLRLSRDLRFSSLLYYRHGRRFHYHNDQYLPVDPF</sequence>
<keyword evidence="1" id="KW-0675">Receptor</keyword>
<dbReference type="AlphaFoldDB" id="T0YGI9"/>
<dbReference type="SUPFAM" id="SSF56935">
    <property type="entry name" value="Porins"/>
    <property type="match status" value="1"/>
</dbReference>
<proteinExistence type="predicted"/>
<gene>
    <name evidence="1" type="ORF">B2A_12755</name>
</gene>
<reference evidence="1" key="1">
    <citation type="submission" date="2013-08" db="EMBL/GenBank/DDBJ databases">
        <authorList>
            <person name="Mendez C."/>
            <person name="Richter M."/>
            <person name="Ferrer M."/>
            <person name="Sanchez J."/>
        </authorList>
    </citation>
    <scope>NUCLEOTIDE SEQUENCE</scope>
</reference>
<feature type="non-terminal residue" evidence="1">
    <location>
        <position position="1"/>
    </location>
</feature>
<protein>
    <submittedName>
        <fullName evidence="1">TonB-dependent receptor</fullName>
    </submittedName>
</protein>
<name>T0YGI9_9ZZZZ</name>
<organism evidence="1">
    <name type="scientific">mine drainage metagenome</name>
    <dbReference type="NCBI Taxonomy" id="410659"/>
    <lineage>
        <taxon>unclassified sequences</taxon>
        <taxon>metagenomes</taxon>
        <taxon>ecological metagenomes</taxon>
    </lineage>
</organism>
<comment type="caution">
    <text evidence="1">The sequence shown here is derived from an EMBL/GenBank/DDBJ whole genome shotgun (WGS) entry which is preliminary data.</text>
</comment>
<evidence type="ECO:0000313" key="1">
    <source>
        <dbReference type="EMBL" id="EQD34546.1"/>
    </source>
</evidence>
<accession>T0YGI9</accession>